<sequence length="252" mass="25589">MAHPPARGGGGMPVPQAMAKAWRPYDRAGSAADLGGVSVYWHDNVTKEPGIGGELMSSTLVSGAPDDVIAALTHPCSPTGLLGPAQQSCVLREGDGWQDLFILLQPAPSSAAALLCAPRAAVVRLERQQRPDGIHLLSFSSLPAHEAARLLSRRAGRAGGGAWGLALAEVSGGYSVAGLDGSGRQEGCGGECMLTGIFRVDLGGWLAGCRPSGAGGRGLGGLRAAVAAGFVEPMLAAVPLAKKEVETGRVLV</sequence>
<dbReference type="KEGG" id="mng:MNEG_9720"/>
<dbReference type="Proteomes" id="UP000054498">
    <property type="component" value="Unassembled WGS sequence"/>
</dbReference>
<gene>
    <name evidence="1" type="ORF">MNEG_9720</name>
</gene>
<protein>
    <recommendedName>
        <fullName evidence="3">START domain-containing protein</fullName>
    </recommendedName>
</protein>
<evidence type="ECO:0008006" key="3">
    <source>
        <dbReference type="Google" id="ProtNLM"/>
    </source>
</evidence>
<dbReference type="RefSeq" id="XP_013897260.1">
    <property type="nucleotide sequence ID" value="XM_014041806.1"/>
</dbReference>
<evidence type="ECO:0000313" key="2">
    <source>
        <dbReference type="Proteomes" id="UP000054498"/>
    </source>
</evidence>
<keyword evidence="2" id="KW-1185">Reference proteome</keyword>
<proteinExistence type="predicted"/>
<dbReference type="OrthoDB" id="9970435at2759"/>
<name>A0A0D2MV65_9CHLO</name>
<reference evidence="1 2" key="1">
    <citation type="journal article" date="2013" name="BMC Genomics">
        <title>Reconstruction of the lipid metabolism for the microalga Monoraphidium neglectum from its genome sequence reveals characteristics suitable for biofuel production.</title>
        <authorList>
            <person name="Bogen C."/>
            <person name="Al-Dilaimi A."/>
            <person name="Albersmeier A."/>
            <person name="Wichmann J."/>
            <person name="Grundmann M."/>
            <person name="Rupp O."/>
            <person name="Lauersen K.J."/>
            <person name="Blifernez-Klassen O."/>
            <person name="Kalinowski J."/>
            <person name="Goesmann A."/>
            <person name="Mussgnug J.H."/>
            <person name="Kruse O."/>
        </authorList>
    </citation>
    <scope>NUCLEOTIDE SEQUENCE [LARGE SCALE GENOMIC DNA]</scope>
    <source>
        <strain evidence="1 2">SAG 48.87</strain>
    </source>
</reference>
<evidence type="ECO:0000313" key="1">
    <source>
        <dbReference type="EMBL" id="KIY98240.1"/>
    </source>
</evidence>
<accession>A0A0D2MV65</accession>
<dbReference type="AlphaFoldDB" id="A0A0D2MV65"/>
<organism evidence="1 2">
    <name type="scientific">Monoraphidium neglectum</name>
    <dbReference type="NCBI Taxonomy" id="145388"/>
    <lineage>
        <taxon>Eukaryota</taxon>
        <taxon>Viridiplantae</taxon>
        <taxon>Chlorophyta</taxon>
        <taxon>core chlorophytes</taxon>
        <taxon>Chlorophyceae</taxon>
        <taxon>CS clade</taxon>
        <taxon>Sphaeropleales</taxon>
        <taxon>Selenastraceae</taxon>
        <taxon>Monoraphidium</taxon>
    </lineage>
</organism>
<dbReference type="GeneID" id="25742595"/>
<dbReference type="EMBL" id="KK102258">
    <property type="protein sequence ID" value="KIY98240.1"/>
    <property type="molecule type" value="Genomic_DNA"/>
</dbReference>